<sequence length="130" mass="14595">MVSKPQLDNEKSKNAYNGFDLNVEKIHIITQSVKIRLSKIPFVQISLCLSPFTSPTDAKSPMPKSNIPAKLNCYSIKHVIVLNLRFYCVLFALCHHEVNPSEKSECIVKDSVKYGAGSSWDLMPRPSLCL</sequence>
<evidence type="ECO:0000313" key="1">
    <source>
        <dbReference type="EMBL" id="GBM22772.1"/>
    </source>
</evidence>
<dbReference type="AlphaFoldDB" id="A0A4Y2E143"/>
<dbReference type="Proteomes" id="UP000499080">
    <property type="component" value="Unassembled WGS sequence"/>
</dbReference>
<name>A0A4Y2E143_ARAVE</name>
<protein>
    <submittedName>
        <fullName evidence="1">Uncharacterized protein</fullName>
    </submittedName>
</protein>
<proteinExistence type="predicted"/>
<organism evidence="1 2">
    <name type="scientific">Araneus ventricosus</name>
    <name type="common">Orbweaver spider</name>
    <name type="synonym">Epeira ventricosa</name>
    <dbReference type="NCBI Taxonomy" id="182803"/>
    <lineage>
        <taxon>Eukaryota</taxon>
        <taxon>Metazoa</taxon>
        <taxon>Ecdysozoa</taxon>
        <taxon>Arthropoda</taxon>
        <taxon>Chelicerata</taxon>
        <taxon>Arachnida</taxon>
        <taxon>Araneae</taxon>
        <taxon>Araneomorphae</taxon>
        <taxon>Entelegynae</taxon>
        <taxon>Araneoidea</taxon>
        <taxon>Araneidae</taxon>
        <taxon>Araneus</taxon>
    </lineage>
</organism>
<dbReference type="EMBL" id="BGPR01000486">
    <property type="protein sequence ID" value="GBM22772.1"/>
    <property type="molecule type" value="Genomic_DNA"/>
</dbReference>
<evidence type="ECO:0000313" key="2">
    <source>
        <dbReference type="Proteomes" id="UP000499080"/>
    </source>
</evidence>
<accession>A0A4Y2E143</accession>
<gene>
    <name evidence="1" type="ORF">AVEN_196132_1</name>
</gene>
<reference evidence="1 2" key="1">
    <citation type="journal article" date="2019" name="Sci. Rep.">
        <title>Orb-weaving spider Araneus ventricosus genome elucidates the spidroin gene catalogue.</title>
        <authorList>
            <person name="Kono N."/>
            <person name="Nakamura H."/>
            <person name="Ohtoshi R."/>
            <person name="Moran D.A.P."/>
            <person name="Shinohara A."/>
            <person name="Yoshida Y."/>
            <person name="Fujiwara M."/>
            <person name="Mori M."/>
            <person name="Tomita M."/>
            <person name="Arakawa K."/>
        </authorList>
    </citation>
    <scope>NUCLEOTIDE SEQUENCE [LARGE SCALE GENOMIC DNA]</scope>
</reference>
<keyword evidence="2" id="KW-1185">Reference proteome</keyword>
<comment type="caution">
    <text evidence="1">The sequence shown here is derived from an EMBL/GenBank/DDBJ whole genome shotgun (WGS) entry which is preliminary data.</text>
</comment>